<gene>
    <name evidence="9" type="ORF">CEUTPL_LOCUS9537</name>
</gene>
<proteinExistence type="predicted"/>
<dbReference type="Proteomes" id="UP001152799">
    <property type="component" value="Chromosome 5"/>
</dbReference>
<dbReference type="OrthoDB" id="3176171at2759"/>
<evidence type="ECO:0000256" key="5">
    <source>
        <dbReference type="ARBA" id="ARBA00023054"/>
    </source>
</evidence>
<feature type="region of interest" description="Disordered" evidence="7">
    <location>
        <begin position="257"/>
        <end position="298"/>
    </location>
</feature>
<dbReference type="InterPro" id="IPR001752">
    <property type="entry name" value="Kinesin_motor_dom"/>
</dbReference>
<dbReference type="GO" id="GO:0008017">
    <property type="term" value="F:microtubule binding"/>
    <property type="evidence" value="ECO:0007669"/>
    <property type="project" value="InterPro"/>
</dbReference>
<keyword evidence="3" id="KW-0547">Nucleotide-binding</keyword>
<dbReference type="InterPro" id="IPR027640">
    <property type="entry name" value="Kinesin-like_fam"/>
</dbReference>
<dbReference type="PRINTS" id="PR00380">
    <property type="entry name" value="KINESINHEAVY"/>
</dbReference>
<dbReference type="Pfam" id="PF00225">
    <property type="entry name" value="Kinesin"/>
    <property type="match status" value="1"/>
</dbReference>
<dbReference type="GO" id="GO:0051231">
    <property type="term" value="P:spindle elongation"/>
    <property type="evidence" value="ECO:0007669"/>
    <property type="project" value="TreeGrafter"/>
</dbReference>
<dbReference type="InterPro" id="IPR036961">
    <property type="entry name" value="Kinesin_motor_dom_sf"/>
</dbReference>
<keyword evidence="10" id="KW-1185">Reference proteome</keyword>
<accession>A0A9N9QKF1</accession>
<dbReference type="AlphaFoldDB" id="A0A9N9QKF1"/>
<reference evidence="9" key="1">
    <citation type="submission" date="2022-01" db="EMBL/GenBank/DDBJ databases">
        <authorList>
            <person name="King R."/>
        </authorList>
    </citation>
    <scope>NUCLEOTIDE SEQUENCE</scope>
</reference>
<dbReference type="GO" id="GO:0003777">
    <property type="term" value="F:microtubule motor activity"/>
    <property type="evidence" value="ECO:0007669"/>
    <property type="project" value="InterPro"/>
</dbReference>
<evidence type="ECO:0000256" key="2">
    <source>
        <dbReference type="ARBA" id="ARBA00022490"/>
    </source>
</evidence>
<comment type="subcellular location">
    <subcellularLocation>
        <location evidence="1">Cytoplasm</location>
        <location evidence="1">Cytoskeleton</location>
    </subcellularLocation>
</comment>
<evidence type="ECO:0000313" key="9">
    <source>
        <dbReference type="EMBL" id="CAG9769019.1"/>
    </source>
</evidence>
<name>A0A9N9QKF1_9CUCU</name>
<evidence type="ECO:0000256" key="6">
    <source>
        <dbReference type="ARBA" id="ARBA00023212"/>
    </source>
</evidence>
<dbReference type="PROSITE" id="PS00411">
    <property type="entry name" value="KINESIN_MOTOR_1"/>
    <property type="match status" value="1"/>
</dbReference>
<dbReference type="EMBL" id="OU892281">
    <property type="protein sequence ID" value="CAG9769019.1"/>
    <property type="molecule type" value="Genomic_DNA"/>
</dbReference>
<keyword evidence="2" id="KW-0963">Cytoplasm</keyword>
<keyword evidence="4" id="KW-0067">ATP-binding</keyword>
<evidence type="ECO:0000256" key="3">
    <source>
        <dbReference type="ARBA" id="ARBA00022741"/>
    </source>
</evidence>
<dbReference type="PANTHER" id="PTHR47969">
    <property type="entry name" value="CHROMOSOME-ASSOCIATED KINESIN KIF4A-RELATED"/>
    <property type="match status" value="1"/>
</dbReference>
<dbReference type="SUPFAM" id="SSF52540">
    <property type="entry name" value="P-loop containing nucleoside triphosphate hydrolases"/>
    <property type="match status" value="1"/>
</dbReference>
<dbReference type="InterPro" id="IPR019821">
    <property type="entry name" value="Kinesin_motor_CS"/>
</dbReference>
<dbReference type="GO" id="GO:0007052">
    <property type="term" value="P:mitotic spindle organization"/>
    <property type="evidence" value="ECO:0007669"/>
    <property type="project" value="TreeGrafter"/>
</dbReference>
<keyword evidence="6" id="KW-0206">Cytoskeleton</keyword>
<dbReference type="InterPro" id="IPR027417">
    <property type="entry name" value="P-loop_NTPase"/>
</dbReference>
<sequence length="298" mass="33996">MYREILYDLMSEKSKEQCILEIREDLTKGIHIPNLTEIPVESAQEILDVLIKGSRGRATASTNMNATSSRSHSIFTINLAMQHKVEKHQNRTAKLHLVDLAGSERPKKTGASGTTFKEDSLTRSKRSPNGGCTCRWNCKSSRCGCRKFQKSCTSSCRCKETCENQEKISRTEVTSTVNRINPESDDELDNHFKKQRLHEDVFDTEKLPAPTTIPTKKFRIYEVSLSVYSLTKLLSSISRNENIFSYDCPLELPKGLRQPRHQQRQNTAVIESPEESEKLKEQEEVNQTSELLEDLKIS</sequence>
<dbReference type="GO" id="GO:0005875">
    <property type="term" value="C:microtubule associated complex"/>
    <property type="evidence" value="ECO:0007669"/>
    <property type="project" value="TreeGrafter"/>
</dbReference>
<organism evidence="9 10">
    <name type="scientific">Ceutorhynchus assimilis</name>
    <name type="common">cabbage seed weevil</name>
    <dbReference type="NCBI Taxonomy" id="467358"/>
    <lineage>
        <taxon>Eukaryota</taxon>
        <taxon>Metazoa</taxon>
        <taxon>Ecdysozoa</taxon>
        <taxon>Arthropoda</taxon>
        <taxon>Hexapoda</taxon>
        <taxon>Insecta</taxon>
        <taxon>Pterygota</taxon>
        <taxon>Neoptera</taxon>
        <taxon>Endopterygota</taxon>
        <taxon>Coleoptera</taxon>
        <taxon>Polyphaga</taxon>
        <taxon>Cucujiformia</taxon>
        <taxon>Curculionidae</taxon>
        <taxon>Ceutorhynchinae</taxon>
        <taxon>Ceutorhynchus</taxon>
    </lineage>
</organism>
<dbReference type="GO" id="GO:0007018">
    <property type="term" value="P:microtubule-based movement"/>
    <property type="evidence" value="ECO:0007669"/>
    <property type="project" value="InterPro"/>
</dbReference>
<dbReference type="Gene3D" id="3.40.850.10">
    <property type="entry name" value="Kinesin motor domain"/>
    <property type="match status" value="1"/>
</dbReference>
<evidence type="ECO:0000313" key="10">
    <source>
        <dbReference type="Proteomes" id="UP001152799"/>
    </source>
</evidence>
<evidence type="ECO:0000256" key="7">
    <source>
        <dbReference type="SAM" id="MobiDB-lite"/>
    </source>
</evidence>
<protein>
    <recommendedName>
        <fullName evidence="8">Kinesin motor domain-containing protein</fullName>
    </recommendedName>
</protein>
<keyword evidence="5" id="KW-0175">Coiled coil</keyword>
<evidence type="ECO:0000259" key="8">
    <source>
        <dbReference type="SMART" id="SM00129"/>
    </source>
</evidence>
<dbReference type="SMART" id="SM00129">
    <property type="entry name" value="KISc"/>
    <property type="match status" value="1"/>
</dbReference>
<evidence type="ECO:0000256" key="1">
    <source>
        <dbReference type="ARBA" id="ARBA00004245"/>
    </source>
</evidence>
<dbReference type="PANTHER" id="PTHR47969:SF15">
    <property type="entry name" value="CHROMOSOME-ASSOCIATED KINESIN KIF4A-RELATED"/>
    <property type="match status" value="1"/>
</dbReference>
<evidence type="ECO:0000256" key="4">
    <source>
        <dbReference type="ARBA" id="ARBA00022840"/>
    </source>
</evidence>
<feature type="domain" description="Kinesin motor" evidence="8">
    <location>
        <begin position="1"/>
        <end position="179"/>
    </location>
</feature>
<dbReference type="GO" id="GO:0005524">
    <property type="term" value="F:ATP binding"/>
    <property type="evidence" value="ECO:0007669"/>
    <property type="project" value="UniProtKB-KW"/>
</dbReference>